<keyword evidence="6" id="KW-0539">Nucleus</keyword>
<dbReference type="Gene3D" id="2.60.40.1450">
    <property type="entry name" value="LAG1, DNA binding domain"/>
    <property type="match status" value="1"/>
</dbReference>
<evidence type="ECO:0000256" key="4">
    <source>
        <dbReference type="ARBA" id="ARBA00023125"/>
    </source>
</evidence>
<dbReference type="FunFam" id="2.60.40.1450:FF:000003">
    <property type="entry name" value="Related to J kappa-recombination signal binding protein"/>
    <property type="match status" value="1"/>
</dbReference>
<dbReference type="SUPFAM" id="SSF110217">
    <property type="entry name" value="DNA-binding protein LAG-1 (CSL)"/>
    <property type="match status" value="1"/>
</dbReference>
<dbReference type="SMART" id="SM01268">
    <property type="entry name" value="BTD"/>
    <property type="match status" value="1"/>
</dbReference>
<dbReference type="InterPro" id="IPR015350">
    <property type="entry name" value="Beta-trefoil_DNA-bd_dom"/>
</dbReference>
<dbReference type="Pfam" id="PF20144">
    <property type="entry name" value="TIG_SUH"/>
    <property type="match status" value="1"/>
</dbReference>
<dbReference type="GO" id="GO:0000978">
    <property type="term" value="F:RNA polymerase II cis-regulatory region sequence-specific DNA binding"/>
    <property type="evidence" value="ECO:0007669"/>
    <property type="project" value="InterPro"/>
</dbReference>
<dbReference type="Pfam" id="PF09271">
    <property type="entry name" value="LAG1-DNAbind"/>
    <property type="match status" value="1"/>
</dbReference>
<dbReference type="Pfam" id="PF09270">
    <property type="entry name" value="BTD"/>
    <property type="match status" value="1"/>
</dbReference>
<dbReference type="InterPro" id="IPR008967">
    <property type="entry name" value="p53-like_TF_DNA-bd_sf"/>
</dbReference>
<evidence type="ECO:0000259" key="9">
    <source>
        <dbReference type="SMART" id="SM01268"/>
    </source>
</evidence>
<dbReference type="InterPro" id="IPR038007">
    <property type="entry name" value="RBP-Jkappa_IPT"/>
</dbReference>
<keyword evidence="4" id="KW-0238">DNA-binding</keyword>
<dbReference type="SMART" id="SM01267">
    <property type="entry name" value="LAG1_DNAbind"/>
    <property type="match status" value="1"/>
</dbReference>
<dbReference type="SUPFAM" id="SSF49417">
    <property type="entry name" value="p53-like transcription factors"/>
    <property type="match status" value="1"/>
</dbReference>
<dbReference type="InterPro" id="IPR013783">
    <property type="entry name" value="Ig-like_fold"/>
</dbReference>
<feature type="region of interest" description="Disordered" evidence="7">
    <location>
        <begin position="307"/>
        <end position="337"/>
    </location>
</feature>
<feature type="region of interest" description="Disordered" evidence="7">
    <location>
        <begin position="157"/>
        <end position="181"/>
    </location>
</feature>
<evidence type="ECO:0000313" key="10">
    <source>
        <dbReference type="EMBL" id="TFK44371.1"/>
    </source>
</evidence>
<evidence type="ECO:0000256" key="7">
    <source>
        <dbReference type="SAM" id="MobiDB-lite"/>
    </source>
</evidence>
<dbReference type="Gene3D" id="2.60.40.10">
    <property type="entry name" value="Immunoglobulins"/>
    <property type="match status" value="1"/>
</dbReference>
<feature type="compositionally biased region" description="Polar residues" evidence="7">
    <location>
        <begin position="166"/>
        <end position="179"/>
    </location>
</feature>
<keyword evidence="11" id="KW-1185">Reference proteome</keyword>
<proteinExistence type="inferred from homology"/>
<reference evidence="10 11" key="1">
    <citation type="journal article" date="2019" name="Nat. Ecol. Evol.">
        <title>Megaphylogeny resolves global patterns of mushroom evolution.</title>
        <authorList>
            <person name="Varga T."/>
            <person name="Krizsan K."/>
            <person name="Foldi C."/>
            <person name="Dima B."/>
            <person name="Sanchez-Garcia M."/>
            <person name="Sanchez-Ramirez S."/>
            <person name="Szollosi G.J."/>
            <person name="Szarkandi J.G."/>
            <person name="Papp V."/>
            <person name="Albert L."/>
            <person name="Andreopoulos W."/>
            <person name="Angelini C."/>
            <person name="Antonin V."/>
            <person name="Barry K.W."/>
            <person name="Bougher N.L."/>
            <person name="Buchanan P."/>
            <person name="Buyck B."/>
            <person name="Bense V."/>
            <person name="Catcheside P."/>
            <person name="Chovatia M."/>
            <person name="Cooper J."/>
            <person name="Damon W."/>
            <person name="Desjardin D."/>
            <person name="Finy P."/>
            <person name="Geml J."/>
            <person name="Haridas S."/>
            <person name="Hughes K."/>
            <person name="Justo A."/>
            <person name="Karasinski D."/>
            <person name="Kautmanova I."/>
            <person name="Kiss B."/>
            <person name="Kocsube S."/>
            <person name="Kotiranta H."/>
            <person name="LaButti K.M."/>
            <person name="Lechner B.E."/>
            <person name="Liimatainen K."/>
            <person name="Lipzen A."/>
            <person name="Lukacs Z."/>
            <person name="Mihaltcheva S."/>
            <person name="Morgado L.N."/>
            <person name="Niskanen T."/>
            <person name="Noordeloos M.E."/>
            <person name="Ohm R.A."/>
            <person name="Ortiz-Santana B."/>
            <person name="Ovrebo C."/>
            <person name="Racz N."/>
            <person name="Riley R."/>
            <person name="Savchenko A."/>
            <person name="Shiryaev A."/>
            <person name="Soop K."/>
            <person name="Spirin V."/>
            <person name="Szebenyi C."/>
            <person name="Tomsovsky M."/>
            <person name="Tulloss R.E."/>
            <person name="Uehling J."/>
            <person name="Grigoriev I.V."/>
            <person name="Vagvolgyi C."/>
            <person name="Papp T."/>
            <person name="Martin F.M."/>
            <person name="Miettinen O."/>
            <person name="Hibbett D.S."/>
            <person name="Nagy L.G."/>
        </authorList>
    </citation>
    <scope>NUCLEOTIDE SEQUENCE [LARGE SCALE GENOMIC DNA]</scope>
    <source>
        <strain evidence="10 11">CBS 166.37</strain>
    </source>
</reference>
<dbReference type="SUPFAM" id="SSF81296">
    <property type="entry name" value="E set domains"/>
    <property type="match status" value="1"/>
</dbReference>
<evidence type="ECO:0000259" key="8">
    <source>
        <dbReference type="SMART" id="SM01267"/>
    </source>
</evidence>
<evidence type="ECO:0000313" key="11">
    <source>
        <dbReference type="Proteomes" id="UP000308652"/>
    </source>
</evidence>
<name>A0A5C3MSP9_9AGAR</name>
<dbReference type="AlphaFoldDB" id="A0A5C3MSP9"/>
<evidence type="ECO:0000256" key="6">
    <source>
        <dbReference type="ARBA" id="ARBA00023242"/>
    </source>
</evidence>
<keyword evidence="5" id="KW-0804">Transcription</keyword>
<feature type="compositionally biased region" description="Polar residues" evidence="7">
    <location>
        <begin position="220"/>
        <end position="233"/>
    </location>
</feature>
<dbReference type="InterPro" id="IPR040159">
    <property type="entry name" value="CLS_fam"/>
</dbReference>
<evidence type="ECO:0000256" key="5">
    <source>
        <dbReference type="ARBA" id="ARBA00023163"/>
    </source>
</evidence>
<feature type="region of interest" description="Disordered" evidence="7">
    <location>
        <begin position="1"/>
        <end position="61"/>
    </location>
</feature>
<dbReference type="InterPro" id="IPR014756">
    <property type="entry name" value="Ig_E-set"/>
</dbReference>
<accession>A0A5C3MSP9</accession>
<comment type="subcellular location">
    <subcellularLocation>
        <location evidence="1">Nucleus</location>
    </subcellularLocation>
</comment>
<feature type="domain" description="Beta-trefoil DNA-binding" evidence="9">
    <location>
        <begin position="557"/>
        <end position="879"/>
    </location>
</feature>
<dbReference type="PANTHER" id="PTHR10665">
    <property type="entry name" value="RECOMBINING BINDING PROTEIN SUPPRESSOR OF HAIRLESS"/>
    <property type="match status" value="1"/>
</dbReference>
<evidence type="ECO:0008006" key="12">
    <source>
        <dbReference type="Google" id="ProtNLM"/>
    </source>
</evidence>
<dbReference type="Proteomes" id="UP000308652">
    <property type="component" value="Unassembled WGS sequence"/>
</dbReference>
<evidence type="ECO:0000256" key="3">
    <source>
        <dbReference type="ARBA" id="ARBA00023015"/>
    </source>
</evidence>
<feature type="region of interest" description="Disordered" evidence="7">
    <location>
        <begin position="220"/>
        <end position="260"/>
    </location>
</feature>
<feature type="compositionally biased region" description="Polar residues" evidence="7">
    <location>
        <begin position="314"/>
        <end position="324"/>
    </location>
</feature>
<protein>
    <recommendedName>
        <fullName evidence="12">LAG1-DNAbind-domain-containing protein</fullName>
    </recommendedName>
</protein>
<feature type="compositionally biased region" description="Low complexity" evidence="7">
    <location>
        <begin position="856"/>
        <end position="866"/>
    </location>
</feature>
<dbReference type="InterPro" id="IPR015351">
    <property type="entry name" value="RBP-J/Cbf11/Cbf12_DNA-bd"/>
</dbReference>
<gene>
    <name evidence="10" type="ORF">BDQ12DRAFT_12930</name>
</gene>
<evidence type="ECO:0000256" key="1">
    <source>
        <dbReference type="ARBA" id="ARBA00004123"/>
    </source>
</evidence>
<feature type="domain" description="RBP-J/Cbf11/Cbf12 DNA binding" evidence="8">
    <location>
        <begin position="404"/>
        <end position="556"/>
    </location>
</feature>
<comment type="similarity">
    <text evidence="2">Belongs to the Su(H) family.</text>
</comment>
<dbReference type="GO" id="GO:0005634">
    <property type="term" value="C:nucleus"/>
    <property type="evidence" value="ECO:0007669"/>
    <property type="project" value="UniProtKB-SubCell"/>
</dbReference>
<keyword evidence="3" id="KW-0805">Transcription regulation</keyword>
<dbReference type="OrthoDB" id="5600360at2759"/>
<dbReference type="InterPro" id="IPR036358">
    <property type="entry name" value="BTD_sf"/>
</dbReference>
<organism evidence="10 11">
    <name type="scientific">Crucibulum laeve</name>
    <dbReference type="NCBI Taxonomy" id="68775"/>
    <lineage>
        <taxon>Eukaryota</taxon>
        <taxon>Fungi</taxon>
        <taxon>Dikarya</taxon>
        <taxon>Basidiomycota</taxon>
        <taxon>Agaricomycotina</taxon>
        <taxon>Agaricomycetes</taxon>
        <taxon>Agaricomycetidae</taxon>
        <taxon>Agaricales</taxon>
        <taxon>Agaricineae</taxon>
        <taxon>Nidulariaceae</taxon>
        <taxon>Crucibulum</taxon>
    </lineage>
</organism>
<dbReference type="EMBL" id="ML213590">
    <property type="protein sequence ID" value="TFK44371.1"/>
    <property type="molecule type" value="Genomic_DNA"/>
</dbReference>
<dbReference type="InterPro" id="IPR037095">
    <property type="entry name" value="RBP-J/Cbf11_DNA-bd_sf"/>
</dbReference>
<dbReference type="STRING" id="68775.A0A5C3MSP9"/>
<dbReference type="GO" id="GO:0001228">
    <property type="term" value="F:DNA-binding transcription activator activity, RNA polymerase II-specific"/>
    <property type="evidence" value="ECO:0007669"/>
    <property type="project" value="InterPro"/>
</dbReference>
<feature type="region of interest" description="Disordered" evidence="7">
    <location>
        <begin position="768"/>
        <end position="876"/>
    </location>
</feature>
<sequence>MAQTASWLPPSSASPERRSEFGMNVDSTGHSTHSTHSSGISSALSSNAAPRPIPPPSELGRWDLAEILNPSSGASHFSRGDRKMSLDFAANNAQPQHGLYPQSDIDQPFNMHPPENVSSLHPSLPRIATDLPSLNAFNQPESLDAADHPNYDLFPGSGSASSFSSQRYRTNASSSSSLGHPNYGMNSDAMYSHPSFNDSSPSFNGSNGNPYDMISSLPSSYSSGKVSPLTPNDSVPGLHHASGFPSSGKDYSPHSYSDMAERRLPGLNGYQSEFPEDYAISGMNNSLSFPPSALQHFQDRLSRYPQDGRFNHSGPPSSVPSHISSGHVAPHATHQGYEDMPHYMTPNPHQDMSLRMPTVDETLARMKLQGHPIMGAANDLQTFIRPFLDQYVRTPNRLAFGERTVIVMSSKVAQKSYGTEKRFLCPPPTAIMIGNSWWTDVIRRGEDPKLCPPRVIVSISGEPVPQEGSIEWTGSSGKSFDVSDPPTGTTYIGRCVGKQLFISDVDEKKKKVEALVKITAPASEDEPERVIGVFPSRPIKVISKPSKKRQSAKNLELCINHGSTISLFHRLRSQTVSTKYLCVSGSGSSFKGSDGAPLMGLDQRSRSTTPSFIARTASWDPFVMYIVDVNKPSGGGIDAPPPPPPQADYPSPPPNAIPFTNNGSQIPIYYNQTVVLQCLTSGVVSPVLIIRKVDHQTTVVGGGLQEGAKGVADHYCSPGEVCGDPVSQLHKIAFEVYDSTKGMPEPGTPGATGAFLSCMGEKVNTYRPIDGRQWNNQGTGSNSPNLPGSPVASTPVSSNGPDYFNQGSVDSAPASPSTSDFMSNDGGKVRTKKPRGTSSTGGISKPVAKGNRRRPSSAGSVSSRRGSGSDGGASSGALWQVDIGETSVWTIVGTDQIRYNFYVPPMLFDNQHAPQTNSFPIPSKPVTPFPGVVKYLPPDRAAEAPKSNCAQSRAVLSKPNPHASKMLTVYGENFSKTDPVHVFFGSEPSPYVEVRCTEVLGCLPPESQVVKRRPIILIRSDGVVFPSNTMYP</sequence>
<evidence type="ECO:0000256" key="2">
    <source>
        <dbReference type="ARBA" id="ARBA00009704"/>
    </source>
</evidence>
<feature type="compositionally biased region" description="Polar residues" evidence="7">
    <location>
        <begin position="773"/>
        <end position="822"/>
    </location>
</feature>
<feature type="compositionally biased region" description="Low complexity" evidence="7">
    <location>
        <begin position="27"/>
        <end position="49"/>
    </location>
</feature>